<gene>
    <name evidence="1" type="ORF">V0U35_01255</name>
</gene>
<dbReference type="InterPro" id="IPR024524">
    <property type="entry name" value="DUF3800"/>
</dbReference>
<name>A0ABU7LWC8_9PROT</name>
<dbReference type="RefSeq" id="WP_330194828.1">
    <property type="nucleotide sequence ID" value="NZ_JAZDRO010000001.1"/>
</dbReference>
<keyword evidence="2" id="KW-1185">Reference proteome</keyword>
<dbReference type="EMBL" id="JAZDRO010000001">
    <property type="protein sequence ID" value="MEE2565290.1"/>
    <property type="molecule type" value="Genomic_DNA"/>
</dbReference>
<organism evidence="1 2">
    <name type="scientific">Hyphobacterium marinum</name>
    <dbReference type="NCBI Taxonomy" id="3116574"/>
    <lineage>
        <taxon>Bacteria</taxon>
        <taxon>Pseudomonadati</taxon>
        <taxon>Pseudomonadota</taxon>
        <taxon>Alphaproteobacteria</taxon>
        <taxon>Maricaulales</taxon>
        <taxon>Maricaulaceae</taxon>
        <taxon>Hyphobacterium</taxon>
    </lineage>
</organism>
<protein>
    <submittedName>
        <fullName evidence="1">DUF3800 domain-containing protein</fullName>
    </submittedName>
</protein>
<accession>A0ABU7LWC8</accession>
<evidence type="ECO:0000313" key="2">
    <source>
        <dbReference type="Proteomes" id="UP001310692"/>
    </source>
</evidence>
<proteinExistence type="predicted"/>
<evidence type="ECO:0000313" key="1">
    <source>
        <dbReference type="EMBL" id="MEE2565290.1"/>
    </source>
</evidence>
<dbReference type="Pfam" id="PF12686">
    <property type="entry name" value="DUF3800"/>
    <property type="match status" value="1"/>
</dbReference>
<sequence length="258" mass="29236">MHLMYVDESGDPGRSTEPTPAFVLAGLIVPGNRWNQTEAAILKLRRDLNAQYGLKLRDEMRGSNIMKSGPGPMDARVAMIETALQRIGKLPDVKILLTVVRKKSLPPETDVFRAGWAAHLARFDAWLARTNQNRPPEKSTPGFIVSDDTHGGQLNRLVRGLRKERPVRVTRGMWWWKRSEVVNRPLRYVIEDPQRKDSRQSLLIQAADLCAYAVYQTEKPHGAVREHKGMTRFMKALAPAIDRTGGTDDRGVFVIRYD</sequence>
<comment type="caution">
    <text evidence="1">The sequence shown here is derived from an EMBL/GenBank/DDBJ whole genome shotgun (WGS) entry which is preliminary data.</text>
</comment>
<dbReference type="Proteomes" id="UP001310692">
    <property type="component" value="Unassembled WGS sequence"/>
</dbReference>
<reference evidence="1 2" key="1">
    <citation type="submission" date="2024-01" db="EMBL/GenBank/DDBJ databases">
        <title>Hyphobacterium bacterium isolated from marine sediment.</title>
        <authorList>
            <person name="Zhao S."/>
        </authorList>
    </citation>
    <scope>NUCLEOTIDE SEQUENCE [LARGE SCALE GENOMIC DNA]</scope>
    <source>
        <strain evidence="1 2">Y60-23</strain>
    </source>
</reference>